<evidence type="ECO:0000259" key="17">
    <source>
        <dbReference type="PROSITE" id="PS50963"/>
    </source>
</evidence>
<dbReference type="Pfam" id="PF07686">
    <property type="entry name" value="V-set"/>
    <property type="match status" value="1"/>
</dbReference>
<dbReference type="PANTHER" id="PTHR22804:SF10">
    <property type="entry name" value="HYALURONAN AND PROTEOGLYCAN LINK PROTEIN 1"/>
    <property type="match status" value="1"/>
</dbReference>
<feature type="domain" description="Ig-like" evidence="16">
    <location>
        <begin position="38"/>
        <end position="152"/>
    </location>
</feature>
<dbReference type="InterPro" id="IPR016187">
    <property type="entry name" value="CTDL_fold"/>
</dbReference>
<comment type="caution">
    <text evidence="14">Lacks conserved residue(s) required for the propagation of feature annotation.</text>
</comment>
<keyword evidence="6" id="KW-0325">Glycoprotein</keyword>
<dbReference type="SUPFAM" id="SSF56436">
    <property type="entry name" value="C-type lectin-like"/>
    <property type="match status" value="1"/>
</dbReference>
<keyword evidence="7" id="KW-0373">Hyaluronic acid</keyword>
<dbReference type="SMART" id="SM00445">
    <property type="entry name" value="LINK"/>
    <property type="match status" value="1"/>
</dbReference>
<feature type="chain" id="PRO_5014324853" description="Hyaluronan and proteoglycan link protein 1" evidence="15">
    <location>
        <begin position="16"/>
        <end position="258"/>
    </location>
</feature>
<name>A0A2J8NMU8_PANTR</name>
<evidence type="ECO:0000256" key="6">
    <source>
        <dbReference type="ARBA" id="ARBA00023180"/>
    </source>
</evidence>
<evidence type="ECO:0000313" key="19">
    <source>
        <dbReference type="Proteomes" id="UP000236370"/>
    </source>
</evidence>
<evidence type="ECO:0000256" key="12">
    <source>
        <dbReference type="ARBA" id="ARBA00042100"/>
    </source>
</evidence>
<gene>
    <name evidence="18" type="ORF">CK820_G0009283</name>
</gene>
<dbReference type="InterPro" id="IPR007110">
    <property type="entry name" value="Ig-like_dom"/>
</dbReference>
<dbReference type="CDD" id="cd03518">
    <property type="entry name" value="Link_domain_HAPLN_module_1"/>
    <property type="match status" value="1"/>
</dbReference>
<comment type="caution">
    <text evidence="18">The sequence shown here is derived from an EMBL/GenBank/DDBJ whole genome shotgun (WGS) entry which is preliminary data.</text>
</comment>
<evidence type="ECO:0000256" key="8">
    <source>
        <dbReference type="ARBA" id="ARBA00023319"/>
    </source>
</evidence>
<keyword evidence="5 14" id="KW-1015">Disulfide bond</keyword>
<dbReference type="InterPro" id="IPR016186">
    <property type="entry name" value="C-type_lectin-like/link_sf"/>
</dbReference>
<proteinExistence type="inferred from homology"/>
<keyword evidence="3" id="KW-0272">Extracellular matrix</keyword>
<feature type="domain" description="Link" evidence="17">
    <location>
        <begin position="159"/>
        <end position="254"/>
    </location>
</feature>
<evidence type="ECO:0000256" key="7">
    <source>
        <dbReference type="ARBA" id="ARBA00023290"/>
    </source>
</evidence>
<evidence type="ECO:0000256" key="11">
    <source>
        <dbReference type="ARBA" id="ARBA00040183"/>
    </source>
</evidence>
<dbReference type="Gene3D" id="2.60.40.10">
    <property type="entry name" value="Immunoglobulins"/>
    <property type="match status" value="1"/>
</dbReference>
<dbReference type="PROSITE" id="PS01241">
    <property type="entry name" value="LINK_1"/>
    <property type="match status" value="1"/>
</dbReference>
<keyword evidence="4" id="KW-0677">Repeat</keyword>
<evidence type="ECO:0000256" key="15">
    <source>
        <dbReference type="SAM" id="SignalP"/>
    </source>
</evidence>
<keyword evidence="2" id="KW-0964">Secreted</keyword>
<dbReference type="AlphaFoldDB" id="A0A2J8NMU8"/>
<dbReference type="Pfam" id="PF00193">
    <property type="entry name" value="Xlink"/>
    <property type="match status" value="1"/>
</dbReference>
<dbReference type="InterPro" id="IPR013106">
    <property type="entry name" value="Ig_V-set"/>
</dbReference>
<evidence type="ECO:0000259" key="16">
    <source>
        <dbReference type="PROSITE" id="PS50835"/>
    </source>
</evidence>
<dbReference type="SMART" id="SM00406">
    <property type="entry name" value="IGv"/>
    <property type="match status" value="1"/>
</dbReference>
<dbReference type="PROSITE" id="PS50835">
    <property type="entry name" value="IG_LIKE"/>
    <property type="match status" value="1"/>
</dbReference>
<reference evidence="18 19" key="1">
    <citation type="submission" date="2017-12" db="EMBL/GenBank/DDBJ databases">
        <title>High-resolution comparative analysis of great ape genomes.</title>
        <authorList>
            <person name="Pollen A."/>
            <person name="Hastie A."/>
            <person name="Hormozdiari F."/>
            <person name="Dougherty M."/>
            <person name="Liu R."/>
            <person name="Chaisson M."/>
            <person name="Hoppe E."/>
            <person name="Hill C."/>
            <person name="Pang A."/>
            <person name="Hillier L."/>
            <person name="Baker C."/>
            <person name="Armstrong J."/>
            <person name="Shendure J."/>
            <person name="Paten B."/>
            <person name="Wilson R."/>
            <person name="Chao H."/>
            <person name="Schneider V."/>
            <person name="Ventura M."/>
            <person name="Kronenberg Z."/>
            <person name="Murali S."/>
            <person name="Gordon D."/>
            <person name="Cantsilieris S."/>
            <person name="Munson K."/>
            <person name="Nelson B."/>
            <person name="Raja A."/>
            <person name="Underwood J."/>
            <person name="Diekhans M."/>
            <person name="Fiddes I."/>
            <person name="Haussler D."/>
            <person name="Eichler E."/>
        </authorList>
    </citation>
    <scope>NUCLEOTIDE SEQUENCE [LARGE SCALE GENOMIC DNA]</scope>
    <source>
        <strain evidence="18">Yerkes chimp pedigree #C0471</strain>
    </source>
</reference>
<evidence type="ECO:0000256" key="14">
    <source>
        <dbReference type="PROSITE-ProRule" id="PRU00323"/>
    </source>
</evidence>
<comment type="function">
    <text evidence="9">Stabilizes the aggregates of proteoglycan monomers with hyaluronic acid in the extracellular cartilage matrix.</text>
</comment>
<dbReference type="PANTHER" id="PTHR22804">
    <property type="entry name" value="AGGRECAN/VERSICAN PROTEOGLYCAN"/>
    <property type="match status" value="1"/>
</dbReference>
<evidence type="ECO:0000256" key="2">
    <source>
        <dbReference type="ARBA" id="ARBA00022525"/>
    </source>
</evidence>
<accession>A0A2J8NMU8</accession>
<evidence type="ECO:0000256" key="10">
    <source>
        <dbReference type="ARBA" id="ARBA00038272"/>
    </source>
</evidence>
<dbReference type="InterPro" id="IPR050691">
    <property type="entry name" value="Hyaluronan_bind_Proteoglycan"/>
</dbReference>
<comment type="similarity">
    <text evidence="10">Belongs to the HAPLN family.</text>
</comment>
<dbReference type="InterPro" id="IPR013783">
    <property type="entry name" value="Ig-like_fold"/>
</dbReference>
<evidence type="ECO:0000256" key="4">
    <source>
        <dbReference type="ARBA" id="ARBA00022737"/>
    </source>
</evidence>
<dbReference type="GO" id="GO:0005540">
    <property type="term" value="F:hyaluronic acid binding"/>
    <property type="evidence" value="ECO:0007669"/>
    <property type="project" value="UniProtKB-KW"/>
</dbReference>
<dbReference type="InterPro" id="IPR036179">
    <property type="entry name" value="Ig-like_dom_sf"/>
</dbReference>
<evidence type="ECO:0000256" key="1">
    <source>
        <dbReference type="ARBA" id="ARBA00004498"/>
    </source>
</evidence>
<organism evidence="18 19">
    <name type="scientific">Pan troglodytes</name>
    <name type="common">Chimpanzee</name>
    <dbReference type="NCBI Taxonomy" id="9598"/>
    <lineage>
        <taxon>Eukaryota</taxon>
        <taxon>Metazoa</taxon>
        <taxon>Chordata</taxon>
        <taxon>Craniata</taxon>
        <taxon>Vertebrata</taxon>
        <taxon>Euteleostomi</taxon>
        <taxon>Mammalia</taxon>
        <taxon>Eutheria</taxon>
        <taxon>Euarchontoglires</taxon>
        <taxon>Primates</taxon>
        <taxon>Haplorrhini</taxon>
        <taxon>Catarrhini</taxon>
        <taxon>Hominidae</taxon>
        <taxon>Pan</taxon>
    </lineage>
</organism>
<dbReference type="InterPro" id="IPR003599">
    <property type="entry name" value="Ig_sub"/>
</dbReference>
<feature type="non-terminal residue" evidence="18">
    <location>
        <position position="258"/>
    </location>
</feature>
<evidence type="ECO:0000313" key="18">
    <source>
        <dbReference type="EMBL" id="PNI73102.1"/>
    </source>
</evidence>
<evidence type="ECO:0000256" key="13">
    <source>
        <dbReference type="ARBA" id="ARBA00042980"/>
    </source>
</evidence>
<evidence type="ECO:0000256" key="9">
    <source>
        <dbReference type="ARBA" id="ARBA00037563"/>
    </source>
</evidence>
<dbReference type="EMBL" id="NBAG03000226">
    <property type="protein sequence ID" value="PNI73102.1"/>
    <property type="molecule type" value="Genomic_DNA"/>
</dbReference>
<feature type="disulfide bond" evidence="14">
    <location>
        <begin position="205"/>
        <end position="226"/>
    </location>
</feature>
<dbReference type="FunFam" id="2.60.40.10:FF:000631">
    <property type="entry name" value="Hyaluronan and proteoglycan link protein 1"/>
    <property type="match status" value="1"/>
</dbReference>
<dbReference type="FunFam" id="3.10.100.10:FF:000002">
    <property type="entry name" value="Hyaluronan proteoglycan link protein 1"/>
    <property type="match status" value="1"/>
</dbReference>
<dbReference type="PROSITE" id="PS50963">
    <property type="entry name" value="LINK_2"/>
    <property type="match status" value="1"/>
</dbReference>
<evidence type="ECO:0000256" key="3">
    <source>
        <dbReference type="ARBA" id="ARBA00022530"/>
    </source>
</evidence>
<dbReference type="InterPro" id="IPR000538">
    <property type="entry name" value="Link_dom"/>
</dbReference>
<keyword evidence="15" id="KW-0732">Signal</keyword>
<dbReference type="SUPFAM" id="SSF48726">
    <property type="entry name" value="Immunoglobulin"/>
    <property type="match status" value="1"/>
</dbReference>
<protein>
    <recommendedName>
        <fullName evidence="11">Hyaluronan and proteoglycan link protein 1</fullName>
    </recommendedName>
    <alternativeName>
        <fullName evidence="12">Cartilage-linking protein 1</fullName>
    </alternativeName>
    <alternativeName>
        <fullName evidence="13">Proteoglycan link protein</fullName>
    </alternativeName>
</protein>
<sequence>MKSLLLLVLISICWADHLSDNYTLDHDRAIHIQAENGPHLLVEAEQAKVFSHRGGNVTLPCKFYRDPTAFGSGIHKIRIKWTKLTSDYLKEVDVFVSMGYHKKTYGGYQGRVFLKGGSDSDASLVITDLTLEDYGRYKCEVIEGLEDDTAVVALDLQGVVFPYFPRLGRYNLNFHEAQQACLDQDAVIASFDQLYDAWRGGLDWCNAGWLSDGSVQYPITKPREPCGGQNTVPGVRNYGFWDKDKSRYDVFCFTSNFN</sequence>
<comment type="subcellular location">
    <subcellularLocation>
        <location evidence="1">Secreted</location>
        <location evidence="1">Extracellular space</location>
        <location evidence="1">Extracellular matrix</location>
    </subcellularLocation>
</comment>
<dbReference type="PRINTS" id="PR01265">
    <property type="entry name" value="LINKMODULE"/>
</dbReference>
<dbReference type="Gene3D" id="3.10.100.10">
    <property type="entry name" value="Mannose-Binding Protein A, subunit A"/>
    <property type="match status" value="1"/>
</dbReference>
<dbReference type="SMART" id="SM00409">
    <property type="entry name" value="IG"/>
    <property type="match status" value="1"/>
</dbReference>
<dbReference type="Proteomes" id="UP000236370">
    <property type="component" value="Unassembled WGS sequence"/>
</dbReference>
<feature type="signal peptide" evidence="15">
    <location>
        <begin position="1"/>
        <end position="15"/>
    </location>
</feature>
<evidence type="ECO:0000256" key="5">
    <source>
        <dbReference type="ARBA" id="ARBA00023157"/>
    </source>
</evidence>
<dbReference type="CDD" id="cd05877">
    <property type="entry name" value="Ig_LP_like"/>
    <property type="match status" value="1"/>
</dbReference>
<keyword evidence="8" id="KW-0393">Immunoglobulin domain</keyword>
<dbReference type="GO" id="GO:0007155">
    <property type="term" value="P:cell adhesion"/>
    <property type="evidence" value="ECO:0007669"/>
    <property type="project" value="InterPro"/>
</dbReference>